<sequence>MKILCLDEPYLPHRQSLVDGEDEYEKDEILDLWIFCNKLQYLDQGQGYGEEDKASWNNIGSQLTIFMLLIFFSLLARYPAKPGNKTSGGCTCR</sequence>
<keyword evidence="1" id="KW-1133">Transmembrane helix</keyword>
<gene>
    <name evidence="2" type="ORF">PECUL_23A047437</name>
</gene>
<proteinExistence type="predicted"/>
<keyword evidence="3" id="KW-1185">Reference proteome</keyword>
<evidence type="ECO:0000313" key="3">
    <source>
        <dbReference type="Proteomes" id="UP001295444"/>
    </source>
</evidence>
<feature type="non-terminal residue" evidence="2">
    <location>
        <position position="93"/>
    </location>
</feature>
<accession>A0AAD1RX50</accession>
<organism evidence="2 3">
    <name type="scientific">Pelobates cultripes</name>
    <name type="common">Western spadefoot toad</name>
    <dbReference type="NCBI Taxonomy" id="61616"/>
    <lineage>
        <taxon>Eukaryota</taxon>
        <taxon>Metazoa</taxon>
        <taxon>Chordata</taxon>
        <taxon>Craniata</taxon>
        <taxon>Vertebrata</taxon>
        <taxon>Euteleostomi</taxon>
        <taxon>Amphibia</taxon>
        <taxon>Batrachia</taxon>
        <taxon>Anura</taxon>
        <taxon>Pelobatoidea</taxon>
        <taxon>Pelobatidae</taxon>
        <taxon>Pelobates</taxon>
    </lineage>
</organism>
<name>A0AAD1RX50_PELCU</name>
<reference evidence="2" key="1">
    <citation type="submission" date="2022-03" db="EMBL/GenBank/DDBJ databases">
        <authorList>
            <person name="Alioto T."/>
            <person name="Alioto T."/>
            <person name="Gomez Garrido J."/>
        </authorList>
    </citation>
    <scope>NUCLEOTIDE SEQUENCE</scope>
</reference>
<feature type="transmembrane region" description="Helical" evidence="1">
    <location>
        <begin position="59"/>
        <end position="76"/>
    </location>
</feature>
<keyword evidence="1" id="KW-0472">Membrane</keyword>
<evidence type="ECO:0000313" key="2">
    <source>
        <dbReference type="EMBL" id="CAH2282053.1"/>
    </source>
</evidence>
<keyword evidence="1" id="KW-0812">Transmembrane</keyword>
<protein>
    <submittedName>
        <fullName evidence="2">Uncharacterized protein</fullName>
    </submittedName>
</protein>
<evidence type="ECO:0000256" key="1">
    <source>
        <dbReference type="SAM" id="Phobius"/>
    </source>
</evidence>
<dbReference type="Proteomes" id="UP001295444">
    <property type="component" value="Chromosome 04"/>
</dbReference>
<dbReference type="EMBL" id="OW240915">
    <property type="protein sequence ID" value="CAH2282053.1"/>
    <property type="molecule type" value="Genomic_DNA"/>
</dbReference>
<dbReference type="AlphaFoldDB" id="A0AAD1RX50"/>